<dbReference type="PROSITE" id="PS50113">
    <property type="entry name" value="PAC"/>
    <property type="match status" value="1"/>
</dbReference>
<dbReference type="InterPro" id="IPR000014">
    <property type="entry name" value="PAS"/>
</dbReference>
<dbReference type="SUPFAM" id="SSF55785">
    <property type="entry name" value="PYP-like sensor domain (PAS domain)"/>
    <property type="match status" value="1"/>
</dbReference>
<dbReference type="Gene3D" id="3.30.450.20">
    <property type="entry name" value="PAS domain"/>
    <property type="match status" value="1"/>
</dbReference>
<dbReference type="CDD" id="cd00130">
    <property type="entry name" value="PAS"/>
    <property type="match status" value="1"/>
</dbReference>
<protein>
    <recommendedName>
        <fullName evidence="1">PAC domain-containing protein</fullName>
    </recommendedName>
</protein>
<keyword evidence="3" id="KW-1185">Reference proteome</keyword>
<gene>
    <name evidence="2" type="ORF">Y981_05205</name>
</gene>
<reference evidence="2 3" key="2">
    <citation type="journal article" date="2015" name="Biomed. Res. Int.">
        <title>Effects of Arsenite Resistance on the Growth and Functional Gene Expression of Leptospirillum ferriphilum and Acidithiobacillus thiooxidans in Pure Culture and Coculture.</title>
        <authorList>
            <person name="Jiang H."/>
            <person name="Liang Y."/>
            <person name="Yin H."/>
            <person name="Xiao Y."/>
            <person name="Guo X."/>
            <person name="Xu Y."/>
            <person name="Hu Q."/>
            <person name="Liu H."/>
            <person name="Liu X."/>
        </authorList>
    </citation>
    <scope>NUCLEOTIDE SEQUENCE [LARGE SCALE GENOMIC DNA]</scope>
    <source>
        <strain evidence="2 3">YSK</strain>
    </source>
</reference>
<sequence length="242" mass="27042">MSKTRPPVRPAFWPSGVVKGDCRPPSVQTEALGFSTVLSNRQGQEIPVYVRLVLTDFEGQQQVVVTLDDQREESRLRQVLESSRNHLHTLVRHLGEGVMEIDPRGNVLSLHKTGERLPGFFSEDLSGSSAHPLFVKELSVSGKPGEESDFLCSRIRGALVSSNPYDTESCFLKKRDGSLLECSLLCIPVYTSSGGSLQELVVICRDIGSRKKLQKNLQKNEEKYRRMIRNSPDGSWLTRSPC</sequence>
<evidence type="ECO:0000313" key="3">
    <source>
        <dbReference type="Proteomes" id="UP000027059"/>
    </source>
</evidence>
<dbReference type="InterPro" id="IPR035965">
    <property type="entry name" value="PAS-like_dom_sf"/>
</dbReference>
<dbReference type="NCBIfam" id="TIGR00229">
    <property type="entry name" value="sensory_box"/>
    <property type="match status" value="1"/>
</dbReference>
<dbReference type="RefSeq" id="WP_038505090.1">
    <property type="nucleotide sequence ID" value="NZ_CP007243.1"/>
</dbReference>
<name>A0A059XXN9_9BACT</name>
<dbReference type="Proteomes" id="UP000027059">
    <property type="component" value="Chromosome"/>
</dbReference>
<dbReference type="AlphaFoldDB" id="A0A059XXN9"/>
<proteinExistence type="predicted"/>
<evidence type="ECO:0000259" key="1">
    <source>
        <dbReference type="PROSITE" id="PS50113"/>
    </source>
</evidence>
<dbReference type="HOGENOM" id="CLU_1307193_0_0_0"/>
<accession>A0A059XXN9</accession>
<organism evidence="2 3">
    <name type="scientific">Leptospirillum ferriphilum YSK</name>
    <dbReference type="NCBI Taxonomy" id="1441628"/>
    <lineage>
        <taxon>Bacteria</taxon>
        <taxon>Pseudomonadati</taxon>
        <taxon>Nitrospirota</taxon>
        <taxon>Nitrospiria</taxon>
        <taxon>Nitrospirales</taxon>
        <taxon>Nitrospiraceae</taxon>
        <taxon>Leptospirillum</taxon>
    </lineage>
</organism>
<evidence type="ECO:0000313" key="2">
    <source>
        <dbReference type="EMBL" id="AIA31658.1"/>
    </source>
</evidence>
<dbReference type="EMBL" id="CP007243">
    <property type="protein sequence ID" value="AIA31658.1"/>
    <property type="molecule type" value="Genomic_DNA"/>
</dbReference>
<feature type="domain" description="PAC" evidence="1">
    <location>
        <begin position="165"/>
        <end position="219"/>
    </location>
</feature>
<dbReference type="KEGG" id="lfp:Y981_05205"/>
<dbReference type="InterPro" id="IPR000700">
    <property type="entry name" value="PAS-assoc_C"/>
</dbReference>
<reference evidence="3" key="1">
    <citation type="submission" date="2014-02" db="EMBL/GenBank/DDBJ databases">
        <title>Complete genome sequence and comparative genomic analysis of the nitrogen-fixing bacterium Leptospirillum ferriphilum YSK.</title>
        <authorList>
            <person name="Guo X."/>
            <person name="Yin H."/>
            <person name="Liang Y."/>
            <person name="Hu Q."/>
            <person name="Ma L."/>
            <person name="Xiao Y."/>
            <person name="Zhang X."/>
            <person name="Qiu G."/>
            <person name="Liu X."/>
        </authorList>
    </citation>
    <scope>NUCLEOTIDE SEQUENCE [LARGE SCALE GENOMIC DNA]</scope>
    <source>
        <strain evidence="3">YSK</strain>
    </source>
</reference>